<evidence type="ECO:0000256" key="7">
    <source>
        <dbReference type="ARBA" id="ARBA00022989"/>
    </source>
</evidence>
<proteinExistence type="inferred from homology"/>
<name>A0A401KT84_ASPAW</name>
<evidence type="ECO:0000256" key="12">
    <source>
        <dbReference type="SAM" id="Phobius"/>
    </source>
</evidence>
<dbReference type="EMBL" id="BDHI01000014">
    <property type="protein sequence ID" value="GCB22449.1"/>
    <property type="molecule type" value="Genomic_DNA"/>
</dbReference>
<accession>A0A401KT84</accession>
<comment type="caution">
    <text evidence="13">The sequence shown here is derived from an EMBL/GenBank/DDBJ whole genome shotgun (WGS) entry which is preliminary data.</text>
</comment>
<evidence type="ECO:0000256" key="10">
    <source>
        <dbReference type="RuleBase" id="RU000488"/>
    </source>
</evidence>
<dbReference type="InterPro" id="IPR023395">
    <property type="entry name" value="MCP_dom_sf"/>
</dbReference>
<evidence type="ECO:0000256" key="11">
    <source>
        <dbReference type="SAM" id="MobiDB-lite"/>
    </source>
</evidence>
<sequence length="367" mass="39668">MYNTNTDIWLSGAFAVLIVDFLVYPIDTLKTRIQSPNYNRIYKDATTGAINRKLLFRGLYQGVGSVILATLPACMSPDPTYTPNSSILNSILDIDINKIAGAFFTTYEGLKHTLTTNPSTQSLLPVPIIHSLSSCTAESVSCFILTPAEVIKQNAQVYTNSNPYPRTGPNDPTKNPPSRTTNITLLTLRKFRHRPTSLWSGYTALLGRNLPFTGLNFPVFEYLRGHLSGYLLRQRDVGGGNGDGDVLGQFGAVQRALITGVSAAVAGTVSSVVTTPVDVVKTRMMLGAGSSTTSRSGSGDGDGKKKAGASVWAVGKKVYREEGVRGLFKGGAIRSVWTAISFGVYLCVYEGGRGFLENRRKEKEMSS</sequence>
<evidence type="ECO:0000256" key="5">
    <source>
        <dbReference type="ARBA" id="ARBA00022737"/>
    </source>
</evidence>
<dbReference type="GO" id="GO:0016020">
    <property type="term" value="C:membrane"/>
    <property type="evidence" value="ECO:0007669"/>
    <property type="project" value="UniProtKB-SubCell"/>
</dbReference>
<dbReference type="Proteomes" id="UP000286921">
    <property type="component" value="Unassembled WGS sequence"/>
</dbReference>
<keyword evidence="6" id="KW-0999">Mitochondrion inner membrane</keyword>
<evidence type="ECO:0000256" key="3">
    <source>
        <dbReference type="ARBA" id="ARBA00022448"/>
    </source>
</evidence>
<keyword evidence="5" id="KW-0677">Repeat</keyword>
<feature type="repeat" description="Solcar" evidence="9">
    <location>
        <begin position="125"/>
        <end position="226"/>
    </location>
</feature>
<keyword evidence="4 9" id="KW-0812">Transmembrane</keyword>
<evidence type="ECO:0000256" key="6">
    <source>
        <dbReference type="ARBA" id="ARBA00022792"/>
    </source>
</evidence>
<evidence type="ECO:0000256" key="2">
    <source>
        <dbReference type="ARBA" id="ARBA00006375"/>
    </source>
</evidence>
<comment type="subcellular location">
    <subcellularLocation>
        <location evidence="1">Membrane</location>
        <topology evidence="1">Multi-pass membrane protein</topology>
    </subcellularLocation>
</comment>
<dbReference type="AlphaFoldDB" id="A0A401KT84"/>
<feature type="transmembrane region" description="Helical" evidence="12">
    <location>
        <begin position="6"/>
        <end position="26"/>
    </location>
</feature>
<evidence type="ECO:0000313" key="13">
    <source>
        <dbReference type="EMBL" id="GCB22449.1"/>
    </source>
</evidence>
<organism evidence="13 14">
    <name type="scientific">Aspergillus awamori</name>
    <name type="common">Black koji mold</name>
    <dbReference type="NCBI Taxonomy" id="105351"/>
    <lineage>
        <taxon>Eukaryota</taxon>
        <taxon>Fungi</taxon>
        <taxon>Dikarya</taxon>
        <taxon>Ascomycota</taxon>
        <taxon>Pezizomycotina</taxon>
        <taxon>Eurotiomycetes</taxon>
        <taxon>Eurotiomycetidae</taxon>
        <taxon>Eurotiales</taxon>
        <taxon>Aspergillaceae</taxon>
        <taxon>Aspergillus</taxon>
    </lineage>
</organism>
<evidence type="ECO:0000313" key="14">
    <source>
        <dbReference type="Proteomes" id="UP000286921"/>
    </source>
</evidence>
<evidence type="ECO:0000256" key="1">
    <source>
        <dbReference type="ARBA" id="ARBA00004141"/>
    </source>
</evidence>
<dbReference type="Pfam" id="PF00153">
    <property type="entry name" value="Mito_carr"/>
    <property type="match status" value="3"/>
</dbReference>
<evidence type="ECO:0000256" key="8">
    <source>
        <dbReference type="ARBA" id="ARBA00023136"/>
    </source>
</evidence>
<keyword evidence="7 12" id="KW-1133">Transmembrane helix</keyword>
<feature type="repeat" description="Solcar" evidence="9">
    <location>
        <begin position="3"/>
        <end position="87"/>
    </location>
</feature>
<dbReference type="PANTHER" id="PTHR45667">
    <property type="entry name" value="S-ADENOSYLMETHIONINE MITOCHONDRIAL CARRIER PROTEIN"/>
    <property type="match status" value="1"/>
</dbReference>
<dbReference type="InterPro" id="IPR018108">
    <property type="entry name" value="MCP_transmembrane"/>
</dbReference>
<comment type="similarity">
    <text evidence="2 10">Belongs to the mitochondrial carrier (TC 2.A.29) family.</text>
</comment>
<keyword evidence="6" id="KW-0496">Mitochondrion</keyword>
<protein>
    <submittedName>
        <fullName evidence="13">S-adenosylmethionine mitochondrial carrier protein</fullName>
    </submittedName>
</protein>
<dbReference type="PROSITE" id="PS50920">
    <property type="entry name" value="SOLCAR"/>
    <property type="match status" value="3"/>
</dbReference>
<keyword evidence="14" id="KW-1185">Reference proteome</keyword>
<gene>
    <name evidence="13" type="ORF">AAWM_05334</name>
</gene>
<keyword evidence="8 9" id="KW-0472">Membrane</keyword>
<dbReference type="Gene3D" id="1.50.40.10">
    <property type="entry name" value="Mitochondrial carrier domain"/>
    <property type="match status" value="2"/>
</dbReference>
<reference evidence="13 14" key="1">
    <citation type="submission" date="2016-09" db="EMBL/GenBank/DDBJ databases">
        <title>Aspergillus awamori IFM 58123T.</title>
        <authorList>
            <person name="Kusuya Y."/>
            <person name="Shimizu M."/>
            <person name="Takahashi H."/>
            <person name="Yaguchi T."/>
        </authorList>
    </citation>
    <scope>NUCLEOTIDE SEQUENCE [LARGE SCALE GENOMIC DNA]</scope>
    <source>
        <strain evidence="13 14">IFM 58123</strain>
    </source>
</reference>
<evidence type="ECO:0000256" key="4">
    <source>
        <dbReference type="ARBA" id="ARBA00022692"/>
    </source>
</evidence>
<dbReference type="SUPFAM" id="SSF103506">
    <property type="entry name" value="Mitochondrial carrier"/>
    <property type="match status" value="1"/>
</dbReference>
<keyword evidence="3 10" id="KW-0813">Transport</keyword>
<feature type="region of interest" description="Disordered" evidence="11">
    <location>
        <begin position="159"/>
        <end position="180"/>
    </location>
</feature>
<feature type="repeat" description="Solcar" evidence="9">
    <location>
        <begin position="254"/>
        <end position="355"/>
    </location>
</feature>
<evidence type="ECO:0000256" key="9">
    <source>
        <dbReference type="PROSITE-ProRule" id="PRU00282"/>
    </source>
</evidence>